<dbReference type="InterPro" id="IPR036397">
    <property type="entry name" value="RNaseH_sf"/>
</dbReference>
<feature type="region of interest" description="Disordered" evidence="1">
    <location>
        <begin position="46"/>
        <end position="65"/>
    </location>
</feature>
<dbReference type="PANTHER" id="PTHR35004:SF7">
    <property type="entry name" value="INTEGRASE PROTEIN"/>
    <property type="match status" value="1"/>
</dbReference>
<dbReference type="Pfam" id="PF13683">
    <property type="entry name" value="rve_3"/>
    <property type="match status" value="1"/>
</dbReference>
<accession>A0A285IK87</accession>
<dbReference type="InterPro" id="IPR001584">
    <property type="entry name" value="Integrase_cat-core"/>
</dbReference>
<dbReference type="Gene3D" id="3.30.420.10">
    <property type="entry name" value="Ribonuclease H-like superfamily/Ribonuclease H"/>
    <property type="match status" value="1"/>
</dbReference>
<evidence type="ECO:0000313" key="3">
    <source>
        <dbReference type="EMBL" id="SNY48430.1"/>
    </source>
</evidence>
<evidence type="ECO:0000256" key="1">
    <source>
        <dbReference type="SAM" id="MobiDB-lite"/>
    </source>
</evidence>
<feature type="compositionally biased region" description="Basic residues" evidence="1">
    <location>
        <begin position="51"/>
        <end position="64"/>
    </location>
</feature>
<dbReference type="EMBL" id="OBDZ01000085">
    <property type="protein sequence ID" value="SNY48430.1"/>
    <property type="molecule type" value="Genomic_DNA"/>
</dbReference>
<dbReference type="PROSITE" id="PS50994">
    <property type="entry name" value="INTEGRASE"/>
    <property type="match status" value="1"/>
</dbReference>
<dbReference type="RefSeq" id="WP_097019729.1">
    <property type="nucleotide sequence ID" value="NZ_OBDZ01000085.1"/>
</dbReference>
<dbReference type="OrthoDB" id="9775203at2"/>
<feature type="domain" description="Integrase catalytic" evidence="2">
    <location>
        <begin position="139"/>
        <end position="318"/>
    </location>
</feature>
<dbReference type="AlphaFoldDB" id="A0A285IK87"/>
<dbReference type="PANTHER" id="PTHR35004">
    <property type="entry name" value="TRANSPOSASE RV3428C-RELATED"/>
    <property type="match status" value="1"/>
</dbReference>
<dbReference type="Pfam" id="PF13551">
    <property type="entry name" value="HTH_29"/>
    <property type="match status" value="1"/>
</dbReference>
<dbReference type="GO" id="GO:0003676">
    <property type="term" value="F:nucleic acid binding"/>
    <property type="evidence" value="ECO:0007669"/>
    <property type="project" value="InterPro"/>
</dbReference>
<sequence>MNEIDVRKKAIKKYLDGEKISHICTELNRSKPWFYKWYNRYKQKGEQGLKSKSKRPKHSPNKTPKKIEQLIINIRTRLTKTRYAPIGADSIQWELIRLKYPYEDIPSLTTINRIIKRNGLVKTKSEKRQNKEIPYPKPEANNPNEVHQLDIVGPRYIRGSNDIVTQFYSINLIDVYSKMIRVKQYQNTKSNTIIDFLINHVWNTVGIPKIIQIDNMMVFKGSNLYPSSPGILTRLCLTLGIEVLFIPISEPQRNGTIESFNDTFQKIFLNNQKFDSFEQLKKESDIFVDFFCNQRPYSKLSIKKHGSKLPSEVHKSNNIKLIPKGYMKNFKQQNGKYKIPLADGKISFIRFINSKCKLDLFSQHFDVPEKLKYKYVKATIYTSEDKIKVFDQDKQVMEIPYKLYRYK</sequence>
<dbReference type="InterPro" id="IPR009057">
    <property type="entry name" value="Homeodomain-like_sf"/>
</dbReference>
<dbReference type="InterPro" id="IPR012337">
    <property type="entry name" value="RNaseH-like_sf"/>
</dbReference>
<protein>
    <submittedName>
        <fullName evidence="3">Winged helix-turn helix</fullName>
    </submittedName>
</protein>
<dbReference type="Proteomes" id="UP000219573">
    <property type="component" value="Unassembled WGS sequence"/>
</dbReference>
<organism evidence="3 4">
    <name type="scientific">Orenia metallireducens</name>
    <dbReference type="NCBI Taxonomy" id="1413210"/>
    <lineage>
        <taxon>Bacteria</taxon>
        <taxon>Bacillati</taxon>
        <taxon>Bacillota</taxon>
        <taxon>Clostridia</taxon>
        <taxon>Halanaerobiales</taxon>
        <taxon>Halobacteroidaceae</taxon>
        <taxon>Orenia</taxon>
    </lineage>
</organism>
<gene>
    <name evidence="3" type="ORF">SAMN06265827_1851</name>
</gene>
<evidence type="ECO:0000259" key="2">
    <source>
        <dbReference type="PROSITE" id="PS50994"/>
    </source>
</evidence>
<keyword evidence="4" id="KW-1185">Reference proteome</keyword>
<proteinExistence type="predicted"/>
<dbReference type="SUPFAM" id="SSF53098">
    <property type="entry name" value="Ribonuclease H-like"/>
    <property type="match status" value="1"/>
</dbReference>
<dbReference type="SUPFAM" id="SSF46689">
    <property type="entry name" value="Homeodomain-like"/>
    <property type="match status" value="1"/>
</dbReference>
<dbReference type="GO" id="GO:0015074">
    <property type="term" value="P:DNA integration"/>
    <property type="evidence" value="ECO:0007669"/>
    <property type="project" value="InterPro"/>
</dbReference>
<name>A0A285IK87_9FIRM</name>
<reference evidence="4" key="1">
    <citation type="submission" date="2017-09" db="EMBL/GenBank/DDBJ databases">
        <authorList>
            <person name="Varghese N."/>
            <person name="Submissions S."/>
        </authorList>
    </citation>
    <scope>NUCLEOTIDE SEQUENCE [LARGE SCALE GENOMIC DNA]</scope>
    <source>
        <strain evidence="4">MSL47</strain>
    </source>
</reference>
<evidence type="ECO:0000313" key="4">
    <source>
        <dbReference type="Proteomes" id="UP000219573"/>
    </source>
</evidence>